<protein>
    <submittedName>
        <fullName evidence="2">Uncharacterized protein</fullName>
    </submittedName>
</protein>
<evidence type="ECO:0000256" key="1">
    <source>
        <dbReference type="SAM" id="Coils"/>
    </source>
</evidence>
<dbReference type="AlphaFoldDB" id="A0A1Z5KD63"/>
<gene>
    <name evidence="2" type="ORF">FisN_9Hu312</name>
</gene>
<dbReference type="InParanoid" id="A0A1Z5KD63"/>
<dbReference type="EMBL" id="BDSP01000206">
    <property type="protein sequence ID" value="GAX24062.1"/>
    <property type="molecule type" value="Genomic_DNA"/>
</dbReference>
<comment type="caution">
    <text evidence="2">The sequence shown here is derived from an EMBL/GenBank/DDBJ whole genome shotgun (WGS) entry which is preliminary data.</text>
</comment>
<reference evidence="2 3" key="1">
    <citation type="journal article" date="2015" name="Plant Cell">
        <title>Oil accumulation by the oleaginous diatom Fistulifera solaris as revealed by the genome and transcriptome.</title>
        <authorList>
            <person name="Tanaka T."/>
            <person name="Maeda Y."/>
            <person name="Veluchamy A."/>
            <person name="Tanaka M."/>
            <person name="Abida H."/>
            <person name="Marechal E."/>
            <person name="Bowler C."/>
            <person name="Muto M."/>
            <person name="Sunaga Y."/>
            <person name="Tanaka M."/>
            <person name="Yoshino T."/>
            <person name="Taniguchi T."/>
            <person name="Fukuda Y."/>
            <person name="Nemoto M."/>
            <person name="Matsumoto M."/>
            <person name="Wong P.S."/>
            <person name="Aburatani S."/>
            <person name="Fujibuchi W."/>
        </authorList>
    </citation>
    <scope>NUCLEOTIDE SEQUENCE [LARGE SCALE GENOMIC DNA]</scope>
    <source>
        <strain evidence="2 3">JPCC DA0580</strain>
    </source>
</reference>
<feature type="coiled-coil region" evidence="1">
    <location>
        <begin position="152"/>
        <end position="207"/>
    </location>
</feature>
<accession>A0A1Z5KD63</accession>
<name>A0A1Z5KD63_FISSO</name>
<dbReference type="Proteomes" id="UP000198406">
    <property type="component" value="Unassembled WGS sequence"/>
</dbReference>
<sequence>MQALRDVNKKRVEGVEKSDANTGKAKIDFVVNAGENKSTLVEAGTGLAEDLDVEARDQEPTVALPLEKKAAFEEWHETKAMQAEGDVADVFKKGAEDYDDELTSLWRSMELLDTNAPTTWSNSTSNSSDSCGDYHAANQVVRLALHRVETRIQSLNSQLSVAFEKIEELLSKNFSLRKENARLEESNRELVQQVSLLQSEKERLQIALSTNGVELVKRTHFEAA</sequence>
<keyword evidence="1" id="KW-0175">Coiled coil</keyword>
<proteinExistence type="predicted"/>
<evidence type="ECO:0000313" key="3">
    <source>
        <dbReference type="Proteomes" id="UP000198406"/>
    </source>
</evidence>
<organism evidence="2 3">
    <name type="scientific">Fistulifera solaris</name>
    <name type="common">Oleaginous diatom</name>
    <dbReference type="NCBI Taxonomy" id="1519565"/>
    <lineage>
        <taxon>Eukaryota</taxon>
        <taxon>Sar</taxon>
        <taxon>Stramenopiles</taxon>
        <taxon>Ochrophyta</taxon>
        <taxon>Bacillariophyta</taxon>
        <taxon>Bacillariophyceae</taxon>
        <taxon>Bacillariophycidae</taxon>
        <taxon>Naviculales</taxon>
        <taxon>Naviculaceae</taxon>
        <taxon>Fistulifera</taxon>
    </lineage>
</organism>
<keyword evidence="3" id="KW-1185">Reference proteome</keyword>
<evidence type="ECO:0000313" key="2">
    <source>
        <dbReference type="EMBL" id="GAX24062.1"/>
    </source>
</evidence>